<name>A0A1I2HBH1_9FLAO</name>
<accession>A0A1I2HBH1</accession>
<dbReference type="OrthoDB" id="705638at2"/>
<dbReference type="Proteomes" id="UP000198596">
    <property type="component" value="Unassembled WGS sequence"/>
</dbReference>
<proteinExistence type="predicted"/>
<keyword evidence="2" id="KW-1185">Reference proteome</keyword>
<dbReference type="STRING" id="935223.SAMN04488131_11349"/>
<reference evidence="2" key="1">
    <citation type="submission" date="2016-10" db="EMBL/GenBank/DDBJ databases">
        <authorList>
            <person name="Varghese N."/>
            <person name="Submissions S."/>
        </authorList>
    </citation>
    <scope>NUCLEOTIDE SEQUENCE [LARGE SCALE GENOMIC DNA]</scope>
    <source>
        <strain evidence="2">CGMCC 1.9227</strain>
    </source>
</reference>
<evidence type="ECO:0008006" key="3">
    <source>
        <dbReference type="Google" id="ProtNLM"/>
    </source>
</evidence>
<dbReference type="AlphaFoldDB" id="A0A1I2HBH1"/>
<sequence>MKSINPNPSFCTPAKQIQKNSRLSSAKKFLIIVLLVFIASPIFAQTAFDKFDGQDDVTSIIVNKKMFDLMSKVKVDASDKETQQYLALIKKLDNLKVFTTKSTRVEGEMKLVADKYIKSAGLEELMRVNENGRNIKILVKSGSTDSQIKELLMFIEGAKNDDTVLMSLTGTFDLNEISILTDKMRIPGGDDLKKATKGKK</sequence>
<dbReference type="EMBL" id="FONQ01000013">
    <property type="protein sequence ID" value="SFF26879.1"/>
    <property type="molecule type" value="Genomic_DNA"/>
</dbReference>
<gene>
    <name evidence="1" type="ORF">SAMN04488131_11349</name>
</gene>
<evidence type="ECO:0000313" key="2">
    <source>
        <dbReference type="Proteomes" id="UP000198596"/>
    </source>
</evidence>
<dbReference type="Pfam" id="PF14060">
    <property type="entry name" value="DUF4252"/>
    <property type="match status" value="1"/>
</dbReference>
<dbReference type="InterPro" id="IPR025348">
    <property type="entry name" value="DUF4252"/>
</dbReference>
<evidence type="ECO:0000313" key="1">
    <source>
        <dbReference type="EMBL" id="SFF26879.1"/>
    </source>
</evidence>
<organism evidence="1 2">
    <name type="scientific">Flavobacterium xueshanense</name>
    <dbReference type="NCBI Taxonomy" id="935223"/>
    <lineage>
        <taxon>Bacteria</taxon>
        <taxon>Pseudomonadati</taxon>
        <taxon>Bacteroidota</taxon>
        <taxon>Flavobacteriia</taxon>
        <taxon>Flavobacteriales</taxon>
        <taxon>Flavobacteriaceae</taxon>
        <taxon>Flavobacterium</taxon>
    </lineage>
</organism>
<dbReference type="RefSeq" id="WP_091206804.1">
    <property type="nucleotide sequence ID" value="NZ_FONQ01000013.1"/>
</dbReference>
<protein>
    <recommendedName>
        <fullName evidence="3">DUF4252 domain-containing protein</fullName>
    </recommendedName>
</protein>